<reference evidence="2" key="1">
    <citation type="submission" date="2018-04" db="EMBL/GenBank/DDBJ databases">
        <title>WGS assembly of Panicum hallii.</title>
        <authorList>
            <person name="Lovell J."/>
            <person name="Jenkins J."/>
            <person name="Lowry D."/>
            <person name="Mamidi S."/>
            <person name="Sreedasyam A."/>
            <person name="Weng X."/>
            <person name="Barry K."/>
            <person name="Bonette J."/>
            <person name="Campitelli B."/>
            <person name="Daum C."/>
            <person name="Gordon S."/>
            <person name="Gould B."/>
            <person name="Lipzen A."/>
            <person name="Macqueen A."/>
            <person name="Palacio-Mejia J."/>
            <person name="Plott C."/>
            <person name="Shakirov E."/>
            <person name="Shu S."/>
            <person name="Yoshinaga Y."/>
            <person name="Zane M."/>
            <person name="Rokhsar D."/>
            <person name="Grimwood J."/>
            <person name="Schmutz J."/>
            <person name="Juenger T."/>
        </authorList>
    </citation>
    <scope>NUCLEOTIDE SEQUENCE [LARGE SCALE GENOMIC DNA]</scope>
    <source>
        <strain evidence="2">FIL2</strain>
    </source>
</reference>
<dbReference type="Gramene" id="PVH34163">
    <property type="protein sequence ID" value="PVH34163"/>
    <property type="gene ID" value="PAHAL_8G159400"/>
</dbReference>
<feature type="region of interest" description="Disordered" evidence="1">
    <location>
        <begin position="93"/>
        <end position="141"/>
    </location>
</feature>
<proteinExistence type="predicted"/>
<gene>
    <name evidence="2" type="ORF">PAHAL_8G159400</name>
</gene>
<sequence>MKGEGERFIQDLRCAGGNPVPRHSFLPPMSRAASANLPCDKFFALSPPQFLSFSSAHIWKPLPILIFFLSNLSSAPFQSRLLPLPISDGSGVGASLAPRRAPMASKQKKGGSRNRPVNLESPPLPPSSMPPPSATPLAWPPQAAAPLPPYASWWPGSGAGNLGGQSTSMNPWQVLG</sequence>
<feature type="compositionally biased region" description="Polar residues" evidence="1">
    <location>
        <begin position="164"/>
        <end position="176"/>
    </location>
</feature>
<evidence type="ECO:0000256" key="1">
    <source>
        <dbReference type="SAM" id="MobiDB-lite"/>
    </source>
</evidence>
<name>A0A2T8I912_9POAL</name>
<protein>
    <submittedName>
        <fullName evidence="2">Uncharacterized protein</fullName>
    </submittedName>
</protein>
<organism evidence="2">
    <name type="scientific">Panicum hallii</name>
    <dbReference type="NCBI Taxonomy" id="206008"/>
    <lineage>
        <taxon>Eukaryota</taxon>
        <taxon>Viridiplantae</taxon>
        <taxon>Streptophyta</taxon>
        <taxon>Embryophyta</taxon>
        <taxon>Tracheophyta</taxon>
        <taxon>Spermatophyta</taxon>
        <taxon>Magnoliopsida</taxon>
        <taxon>Liliopsida</taxon>
        <taxon>Poales</taxon>
        <taxon>Poaceae</taxon>
        <taxon>PACMAD clade</taxon>
        <taxon>Panicoideae</taxon>
        <taxon>Panicodae</taxon>
        <taxon>Paniceae</taxon>
        <taxon>Panicinae</taxon>
        <taxon>Panicum</taxon>
        <taxon>Panicum sect. Panicum</taxon>
    </lineage>
</organism>
<accession>A0A2T8I912</accession>
<dbReference type="AlphaFoldDB" id="A0A2T8I912"/>
<dbReference type="Proteomes" id="UP000243499">
    <property type="component" value="Chromosome 8"/>
</dbReference>
<feature type="compositionally biased region" description="Pro residues" evidence="1">
    <location>
        <begin position="122"/>
        <end position="134"/>
    </location>
</feature>
<evidence type="ECO:0000313" key="2">
    <source>
        <dbReference type="EMBL" id="PVH34163.1"/>
    </source>
</evidence>
<dbReference type="EMBL" id="CM008053">
    <property type="protein sequence ID" value="PVH34163.1"/>
    <property type="molecule type" value="Genomic_DNA"/>
</dbReference>
<feature type="region of interest" description="Disordered" evidence="1">
    <location>
        <begin position="156"/>
        <end position="176"/>
    </location>
</feature>